<evidence type="ECO:0000256" key="3">
    <source>
        <dbReference type="ARBA" id="ARBA00022452"/>
    </source>
</evidence>
<keyword evidence="2 10" id="KW-0813">Transport</keyword>
<dbReference type="Pfam" id="PF00593">
    <property type="entry name" value="TonB_dep_Rec_b-barrel"/>
    <property type="match status" value="1"/>
</dbReference>
<dbReference type="GO" id="GO:0044718">
    <property type="term" value="P:siderophore transmembrane transport"/>
    <property type="evidence" value="ECO:0007669"/>
    <property type="project" value="TreeGrafter"/>
</dbReference>
<evidence type="ECO:0000256" key="8">
    <source>
        <dbReference type="ARBA" id="ARBA00023170"/>
    </source>
</evidence>
<dbReference type="GO" id="GO:0015344">
    <property type="term" value="F:siderophore uptake transmembrane transporter activity"/>
    <property type="evidence" value="ECO:0007669"/>
    <property type="project" value="TreeGrafter"/>
</dbReference>
<evidence type="ECO:0000256" key="11">
    <source>
        <dbReference type="RuleBase" id="RU003357"/>
    </source>
</evidence>
<evidence type="ECO:0000259" key="13">
    <source>
        <dbReference type="Pfam" id="PF07715"/>
    </source>
</evidence>
<dbReference type="InterPro" id="IPR000531">
    <property type="entry name" value="Beta-barrel_TonB"/>
</dbReference>
<dbReference type="Gene3D" id="2.40.170.20">
    <property type="entry name" value="TonB-dependent receptor, beta-barrel domain"/>
    <property type="match status" value="1"/>
</dbReference>
<sequence>MKLINKSMLTAIITLSTASVYYAQQVKDTVKDTRSKDIDEVVLIGVADIAKDRKTPVAVSTIKEAQIVERLGNQEFPEILNTTPSVYATKAGGGFGDSKINIRGFAQENIAVMVNGVPVNDMENGAVYWSNWAGLSDVTSAMQVQRGLGSSKLAIASVGGTINVLTRAADKKQGGIVSLGLGNNDYLKTLFAYNTGKSAKGWSSSFLMSRTAGSMYADGTEFEGYNYYFALGYQPNKKHDFQFTITGAPQWHNQRTTYSTIQNYIKYNSDNDGTPNRRYNADWGWRNGDVLSNRVNYYHKPVMSLNWDWNISSKSKLNSVFYASFGRGGGTGDLGRIPTGVGTATGGVNSFVDANGQIAYDRIFATNANVNMNTSAAGATLVRRSSINSHNWFGAIISFNHKINDNLNFTIGTDDRYYYGYHYQVISDLYGAAGYKDNTNKNFYTSPGNLYTVTPRVVSNAFKAEPTFNPFGGKRNSMDDMVGYNNDGEVLWYGGFGQLEYSSDKLSAFVSGALSNQSFQRIDHFIIDGVTLLNGQQAGFRNSATSTAIAQPTATNPLLYEKTGFKDIVGYNVKAGANYNINDQHNVFVNIGYYSKQPFLNAVYPNNKNYLNPNLTNEKIFGVEAGYGFRSGIFTANLNLYRTEWRDRFLRRGNLSYTYPDPANPSSTISTTTAYSNLQGITEIHQGFEIEANANVHKMLSLFGMLSVGDWYYKGNAQGNVFSETNELISADTQTLYIDKVKVGGAAQTSAAVGFTFKPTDWFSFDGTYRGIKNLYANLNLLNFSNPDAGNQGALELPSYGLVDLGISFKIKLNNPKQFFTIRGNVYNLLDKTYIAESNTNIKTGLTLDQYIAVNRPLQSTPLTTAQIATLTSNYQAYQAAGTWNGVSQQNQVYFGYGRTWSATLSFNF</sequence>
<dbReference type="PANTHER" id="PTHR30069">
    <property type="entry name" value="TONB-DEPENDENT OUTER MEMBRANE RECEPTOR"/>
    <property type="match status" value="1"/>
</dbReference>
<feature type="domain" description="TonB-dependent receptor plug" evidence="13">
    <location>
        <begin position="52"/>
        <end position="161"/>
    </location>
</feature>
<evidence type="ECO:0000256" key="9">
    <source>
        <dbReference type="ARBA" id="ARBA00023237"/>
    </source>
</evidence>
<dbReference type="PROSITE" id="PS52016">
    <property type="entry name" value="TONB_DEPENDENT_REC_3"/>
    <property type="match status" value="1"/>
</dbReference>
<evidence type="ECO:0000313" key="14">
    <source>
        <dbReference type="EMBL" id="MDN4012471.1"/>
    </source>
</evidence>
<organism evidence="14 15">
    <name type="scientific">Chryseobacterium gambrini</name>
    <dbReference type="NCBI Taxonomy" id="373672"/>
    <lineage>
        <taxon>Bacteria</taxon>
        <taxon>Pseudomonadati</taxon>
        <taxon>Bacteroidota</taxon>
        <taxon>Flavobacteriia</taxon>
        <taxon>Flavobacteriales</taxon>
        <taxon>Weeksellaceae</taxon>
        <taxon>Chryseobacterium group</taxon>
        <taxon>Chryseobacterium</taxon>
    </lineage>
</organism>
<keyword evidence="9 10" id="KW-0998">Cell outer membrane</keyword>
<dbReference type="AlphaFoldDB" id="A0AAJ1VK73"/>
<dbReference type="RefSeq" id="WP_214588229.1">
    <property type="nucleotide sequence ID" value="NZ_JAUHGV010000007.1"/>
</dbReference>
<evidence type="ECO:0000256" key="4">
    <source>
        <dbReference type="ARBA" id="ARBA00022692"/>
    </source>
</evidence>
<protein>
    <submittedName>
        <fullName evidence="14">TonB-dependent receptor</fullName>
    </submittedName>
</protein>
<feature type="domain" description="TonB-dependent receptor-like beta-barrel" evidence="12">
    <location>
        <begin position="252"/>
        <end position="829"/>
    </location>
</feature>
<keyword evidence="7 10" id="KW-0472">Membrane</keyword>
<evidence type="ECO:0000256" key="7">
    <source>
        <dbReference type="ARBA" id="ARBA00023136"/>
    </source>
</evidence>
<comment type="similarity">
    <text evidence="10 11">Belongs to the TonB-dependent receptor family.</text>
</comment>
<evidence type="ECO:0000313" key="15">
    <source>
        <dbReference type="Proteomes" id="UP001225933"/>
    </source>
</evidence>
<dbReference type="InterPro" id="IPR010917">
    <property type="entry name" value="TonB_rcpt_CS"/>
</dbReference>
<evidence type="ECO:0000256" key="1">
    <source>
        <dbReference type="ARBA" id="ARBA00004571"/>
    </source>
</evidence>
<dbReference type="EMBL" id="JAUHGV010000007">
    <property type="protein sequence ID" value="MDN4012471.1"/>
    <property type="molecule type" value="Genomic_DNA"/>
</dbReference>
<dbReference type="PROSITE" id="PS01156">
    <property type="entry name" value="TONB_DEPENDENT_REC_2"/>
    <property type="match status" value="1"/>
</dbReference>
<evidence type="ECO:0000256" key="5">
    <source>
        <dbReference type="ARBA" id="ARBA00022729"/>
    </source>
</evidence>
<name>A0AAJ1VK73_9FLAO</name>
<evidence type="ECO:0000259" key="12">
    <source>
        <dbReference type="Pfam" id="PF00593"/>
    </source>
</evidence>
<reference evidence="14" key="1">
    <citation type="submission" date="2023-06" db="EMBL/GenBank/DDBJ databases">
        <title>Two Chryseobacterium gambrini strains from China.</title>
        <authorList>
            <person name="Zeng J."/>
            <person name="Wu Y."/>
        </authorList>
    </citation>
    <scope>NUCLEOTIDE SEQUENCE</scope>
    <source>
        <strain evidence="14">SQ219</strain>
    </source>
</reference>
<dbReference type="SUPFAM" id="SSF56935">
    <property type="entry name" value="Porins"/>
    <property type="match status" value="1"/>
</dbReference>
<gene>
    <name evidence="14" type="ORF">QX233_08380</name>
</gene>
<dbReference type="Proteomes" id="UP001225933">
    <property type="component" value="Unassembled WGS sequence"/>
</dbReference>
<dbReference type="InterPro" id="IPR036942">
    <property type="entry name" value="Beta-barrel_TonB_sf"/>
</dbReference>
<comment type="caution">
    <text evidence="14">The sequence shown here is derived from an EMBL/GenBank/DDBJ whole genome shotgun (WGS) entry which is preliminary data.</text>
</comment>
<keyword evidence="6 11" id="KW-0798">TonB box</keyword>
<evidence type="ECO:0000256" key="10">
    <source>
        <dbReference type="PROSITE-ProRule" id="PRU01360"/>
    </source>
</evidence>
<dbReference type="InterPro" id="IPR037066">
    <property type="entry name" value="Plug_dom_sf"/>
</dbReference>
<keyword evidence="8 14" id="KW-0675">Receptor</keyword>
<dbReference type="InterPro" id="IPR012910">
    <property type="entry name" value="Plug_dom"/>
</dbReference>
<dbReference type="InterPro" id="IPR039426">
    <property type="entry name" value="TonB-dep_rcpt-like"/>
</dbReference>
<dbReference type="GO" id="GO:0009279">
    <property type="term" value="C:cell outer membrane"/>
    <property type="evidence" value="ECO:0007669"/>
    <property type="project" value="UniProtKB-SubCell"/>
</dbReference>
<accession>A0AAJ1VK73</accession>
<evidence type="ECO:0000256" key="2">
    <source>
        <dbReference type="ARBA" id="ARBA00022448"/>
    </source>
</evidence>
<dbReference type="PANTHER" id="PTHR30069:SF29">
    <property type="entry name" value="HEMOGLOBIN AND HEMOGLOBIN-HAPTOGLOBIN-BINDING PROTEIN 1-RELATED"/>
    <property type="match status" value="1"/>
</dbReference>
<keyword evidence="4 10" id="KW-0812">Transmembrane</keyword>
<keyword evidence="3 10" id="KW-1134">Transmembrane beta strand</keyword>
<dbReference type="Gene3D" id="2.170.130.10">
    <property type="entry name" value="TonB-dependent receptor, plug domain"/>
    <property type="match status" value="1"/>
</dbReference>
<proteinExistence type="inferred from homology"/>
<comment type="subcellular location">
    <subcellularLocation>
        <location evidence="1 10">Cell outer membrane</location>
        <topology evidence="1 10">Multi-pass membrane protein</topology>
    </subcellularLocation>
</comment>
<evidence type="ECO:0000256" key="6">
    <source>
        <dbReference type="ARBA" id="ARBA00023077"/>
    </source>
</evidence>
<dbReference type="Pfam" id="PF07715">
    <property type="entry name" value="Plug"/>
    <property type="match status" value="1"/>
</dbReference>
<keyword evidence="5" id="KW-0732">Signal</keyword>